<reference evidence="2" key="1">
    <citation type="submission" date="2014-09" db="EMBL/GenBank/DDBJ databases">
        <title>Genome sequence of the luminous mushroom Mycena chlorophos for searching fungal bioluminescence genes.</title>
        <authorList>
            <person name="Tanaka Y."/>
            <person name="Kasuga D."/>
            <person name="Oba Y."/>
            <person name="Hase S."/>
            <person name="Sato K."/>
            <person name="Oba Y."/>
            <person name="Sakakibara Y."/>
        </authorList>
    </citation>
    <scope>NUCLEOTIDE SEQUENCE</scope>
</reference>
<evidence type="ECO:0000313" key="3">
    <source>
        <dbReference type="Proteomes" id="UP000815677"/>
    </source>
</evidence>
<protein>
    <recommendedName>
        <fullName evidence="4">F-box domain-containing protein</fullName>
    </recommendedName>
</protein>
<keyword evidence="1" id="KW-0175">Coiled coil</keyword>
<proteinExistence type="predicted"/>
<gene>
    <name evidence="2" type="ORF">MCHLO_09944</name>
</gene>
<dbReference type="Proteomes" id="UP000815677">
    <property type="component" value="Unassembled WGS sequence"/>
</dbReference>
<evidence type="ECO:0008006" key="4">
    <source>
        <dbReference type="Google" id="ProtNLM"/>
    </source>
</evidence>
<dbReference type="EMBL" id="DF848005">
    <property type="protein sequence ID" value="GAT52937.1"/>
    <property type="molecule type" value="Genomic_DNA"/>
</dbReference>
<evidence type="ECO:0000256" key="1">
    <source>
        <dbReference type="SAM" id="Coils"/>
    </source>
</evidence>
<sequence length="597" mass="66292">MSLCDASPFSAHLNTNYGPDENEAAAIRAYLSSPTARLRAVEEQLATIDKLVRERDALREHIDAHNALLAPIRRMPPDIMRHIFRECLPTTRNSAMTCIEAPLLLGRVCSAWRALAYSSPILWSRIHIALPKQPLLHRERLQAVSWWLDKSGACPLSISVYCLDSAEDLFKVLRPLSPRWEHIRIQSPSAQLLPLFVPLSFDSVPLLRSFGVAEPEGESQDTLALQVHNMQNMVNNIQVMVNTVQTTVNHLFTQLQALNPPLVAGGVAAGGAQQAAQNPGSSPATLWHLAGITRAPNLVRLAIASTSFQAMDLPVNWSQLTELCLEKFWAPTSEELITSLNVLALLDRCPNLRRFAVLVQDPLTPLVLDGVTSVVHTNLHTFQIRYTTSPDADPRSPTPFQTLGPLLQLPNLSAFELSGDRTTELYPKVFLRDNFLVHASVLHSLSVDFQTYIFSNFVRMLEHLPDTLRVLRLPRRNGSATNTAPDPQLLHSALAALTVPNDAASNVYVLPQLEVFAAHRMERRSLLRLIESRISVLKHVSVDSLVLDDDVTPEELGRLDAFANGEVEGLVVELDRGKRQAQVLSPWEGLSDAQRFV</sequence>
<organism evidence="2 3">
    <name type="scientific">Mycena chlorophos</name>
    <name type="common">Agaric fungus</name>
    <name type="synonym">Agaricus chlorophos</name>
    <dbReference type="NCBI Taxonomy" id="658473"/>
    <lineage>
        <taxon>Eukaryota</taxon>
        <taxon>Fungi</taxon>
        <taxon>Dikarya</taxon>
        <taxon>Basidiomycota</taxon>
        <taxon>Agaricomycotina</taxon>
        <taxon>Agaricomycetes</taxon>
        <taxon>Agaricomycetidae</taxon>
        <taxon>Agaricales</taxon>
        <taxon>Marasmiineae</taxon>
        <taxon>Mycenaceae</taxon>
        <taxon>Mycena</taxon>
    </lineage>
</organism>
<keyword evidence="3" id="KW-1185">Reference proteome</keyword>
<evidence type="ECO:0000313" key="2">
    <source>
        <dbReference type="EMBL" id="GAT52937.1"/>
    </source>
</evidence>
<accession>A0ABQ0LPD3</accession>
<name>A0ABQ0LPD3_MYCCL</name>
<feature type="coiled-coil region" evidence="1">
    <location>
        <begin position="41"/>
        <end position="68"/>
    </location>
</feature>